<gene>
    <name evidence="2" type="ORF">CT510_07280</name>
</gene>
<feature type="coiled-coil region" evidence="1">
    <location>
        <begin position="1"/>
        <end position="35"/>
    </location>
</feature>
<evidence type="ECO:0000256" key="1">
    <source>
        <dbReference type="SAM" id="Coils"/>
    </source>
</evidence>
<comment type="caution">
    <text evidence="2">The sequence shown here is derived from an EMBL/GenBank/DDBJ whole genome shotgun (WGS) entry which is preliminary data.</text>
</comment>
<evidence type="ECO:0000313" key="2">
    <source>
        <dbReference type="EMBL" id="EAJ1622442.1"/>
    </source>
</evidence>
<proteinExistence type="predicted"/>
<dbReference type="EMBL" id="AABVLA010000032">
    <property type="protein sequence ID" value="EAJ1622442.1"/>
    <property type="molecule type" value="Genomic_DNA"/>
</dbReference>
<protein>
    <submittedName>
        <fullName evidence="2">Uncharacterized protein</fullName>
    </submittedName>
</protein>
<dbReference type="RefSeq" id="WP_213243078.1">
    <property type="nucleotide sequence ID" value="NZ_JANKJE010000019.1"/>
</dbReference>
<evidence type="ECO:0000313" key="3">
    <source>
        <dbReference type="Proteomes" id="UP000535305"/>
    </source>
</evidence>
<accession>A0A7U8B421</accession>
<keyword evidence="1" id="KW-0175">Coiled coil</keyword>
<dbReference type="Proteomes" id="UP000535305">
    <property type="component" value="Unassembled WGS sequence"/>
</dbReference>
<keyword evidence="3" id="KW-1185">Reference proteome</keyword>
<organism evidence="2 3">
    <name type="scientific">Campylobacter upsaliensis</name>
    <dbReference type="NCBI Taxonomy" id="28080"/>
    <lineage>
        <taxon>Bacteria</taxon>
        <taxon>Pseudomonadati</taxon>
        <taxon>Campylobacterota</taxon>
        <taxon>Epsilonproteobacteria</taxon>
        <taxon>Campylobacterales</taxon>
        <taxon>Campylobacteraceae</taxon>
        <taxon>Campylobacter</taxon>
    </lineage>
</organism>
<reference evidence="2 3" key="1">
    <citation type="submission" date="2018-06" db="EMBL/GenBank/DDBJ databases">
        <authorList>
            <consortium name="PulseNet: The National Subtyping Network for Foodborne Disease Surveillance"/>
            <person name="Tarr C.L."/>
            <person name="Trees E."/>
            <person name="Katz L.S."/>
            <person name="Carleton-Romer H.A."/>
            <person name="Stroika S."/>
            <person name="Kucerova Z."/>
            <person name="Roache K.F."/>
            <person name="Sabol A.L."/>
            <person name="Besser J."/>
            <person name="Gerner-Smidt P."/>
        </authorList>
    </citation>
    <scope>NUCLEOTIDE SEQUENCE [LARGE SCALE GENOMIC DNA]</scope>
    <source>
        <strain evidence="2 3">PNUSAC003104</strain>
    </source>
</reference>
<name>A0A7U8B421_CAMUP</name>
<sequence length="218" mass="25650">MQQVFSEEYDLKRELKELKRELKQAKEHIKVSKISLSYYKVCFEIMQAACTPAIEECAFQFALDFIRDNKLGGNANDCYFLAGDFLEEAVNDFYNESKIYIDHSKTLEEQAEFRYLFRKRGLMESIGAKMLKKANRFLREQGFSHIKLETSVCFLAEWDRLLIRNVEEVEALLKESLEKLDFNALELEAQKGPLGYTDYFCFKCLVKLINETKEYDND</sequence>
<dbReference type="AlphaFoldDB" id="A0A7U8B421"/>